<feature type="region of interest" description="Disordered" evidence="1">
    <location>
        <begin position="87"/>
        <end position="145"/>
    </location>
</feature>
<accession>A0A0C9WTL6</accession>
<dbReference type="GO" id="GO:0006274">
    <property type="term" value="P:DNA replication termination"/>
    <property type="evidence" value="ECO:0007669"/>
    <property type="project" value="TreeGrafter"/>
</dbReference>
<reference evidence="2 3" key="1">
    <citation type="submission" date="2014-04" db="EMBL/GenBank/DDBJ databases">
        <authorList>
            <consortium name="DOE Joint Genome Institute"/>
            <person name="Kuo A."/>
            <person name="Kohler A."/>
            <person name="Nagy L.G."/>
            <person name="Floudas D."/>
            <person name="Copeland A."/>
            <person name="Barry K.W."/>
            <person name="Cichocki N."/>
            <person name="Veneault-Fourrey C."/>
            <person name="LaButti K."/>
            <person name="Lindquist E.A."/>
            <person name="Lipzen A."/>
            <person name="Lundell T."/>
            <person name="Morin E."/>
            <person name="Murat C."/>
            <person name="Sun H."/>
            <person name="Tunlid A."/>
            <person name="Henrissat B."/>
            <person name="Grigoriev I.V."/>
            <person name="Hibbett D.S."/>
            <person name="Martin F."/>
            <person name="Nordberg H.P."/>
            <person name="Cantor M.N."/>
            <person name="Hua S.X."/>
        </authorList>
    </citation>
    <scope>NUCLEOTIDE SEQUENCE [LARGE SCALE GENOMIC DNA]</scope>
    <source>
        <strain evidence="2 3">LaAM-08-1</strain>
    </source>
</reference>
<name>A0A0C9WTL6_9AGAR</name>
<feature type="region of interest" description="Disordered" evidence="1">
    <location>
        <begin position="18"/>
        <end position="54"/>
    </location>
</feature>
<dbReference type="OrthoDB" id="247013at2759"/>
<dbReference type="EMBL" id="KN838760">
    <property type="protein sequence ID" value="KIJ95330.1"/>
    <property type="molecule type" value="Genomic_DNA"/>
</dbReference>
<dbReference type="HOGENOM" id="CLU_1787153_0_0_1"/>
<feature type="compositionally biased region" description="Polar residues" evidence="1">
    <location>
        <begin position="25"/>
        <end position="50"/>
    </location>
</feature>
<dbReference type="PANTHER" id="PTHR12775:SF0">
    <property type="entry name" value="REPLICATION TERMINATION FACTOR 2"/>
    <property type="match status" value="1"/>
</dbReference>
<keyword evidence="3" id="KW-1185">Reference proteome</keyword>
<reference evidence="3" key="2">
    <citation type="submission" date="2015-01" db="EMBL/GenBank/DDBJ databases">
        <title>Evolutionary Origins and Diversification of the Mycorrhizal Mutualists.</title>
        <authorList>
            <consortium name="DOE Joint Genome Institute"/>
            <consortium name="Mycorrhizal Genomics Consortium"/>
            <person name="Kohler A."/>
            <person name="Kuo A."/>
            <person name="Nagy L.G."/>
            <person name="Floudas D."/>
            <person name="Copeland A."/>
            <person name="Barry K.W."/>
            <person name="Cichocki N."/>
            <person name="Veneault-Fourrey C."/>
            <person name="LaButti K."/>
            <person name="Lindquist E.A."/>
            <person name="Lipzen A."/>
            <person name="Lundell T."/>
            <person name="Morin E."/>
            <person name="Murat C."/>
            <person name="Riley R."/>
            <person name="Ohm R."/>
            <person name="Sun H."/>
            <person name="Tunlid A."/>
            <person name="Henrissat B."/>
            <person name="Grigoriev I.V."/>
            <person name="Hibbett D.S."/>
            <person name="Martin F."/>
        </authorList>
    </citation>
    <scope>NUCLEOTIDE SEQUENCE [LARGE SCALE GENOMIC DNA]</scope>
    <source>
        <strain evidence="3">LaAM-08-1</strain>
    </source>
</reference>
<proteinExistence type="predicted"/>
<evidence type="ECO:0000313" key="2">
    <source>
        <dbReference type="EMBL" id="KIJ95330.1"/>
    </source>
</evidence>
<gene>
    <name evidence="2" type="ORF">K443DRAFT_683114</name>
</gene>
<protein>
    <recommendedName>
        <fullName evidence="4">Replication termination factor 2</fullName>
    </recommendedName>
</protein>
<sequence length="145" mass="15797">MERERICGHIRSLKVSSECRMQANPAPQQDVKTLTLSPNPAPQSSEPSSSDTERPQFVCPLTLKVMNGAQPFAYLFACGCVFTQAGQKTVSASSTRATKAKQKRLQRTLRTPNLSSALNAGRSTPKPRTSSCSTLLKTRKTPCVK</sequence>
<feature type="compositionally biased region" description="Basic residues" evidence="1">
    <location>
        <begin position="98"/>
        <end position="107"/>
    </location>
</feature>
<dbReference type="InterPro" id="IPR006735">
    <property type="entry name" value="Rtf2"/>
</dbReference>
<evidence type="ECO:0008006" key="4">
    <source>
        <dbReference type="Google" id="ProtNLM"/>
    </source>
</evidence>
<dbReference type="Pfam" id="PF04641">
    <property type="entry name" value="Rtf2"/>
    <property type="match status" value="1"/>
</dbReference>
<organism evidence="2 3">
    <name type="scientific">Laccaria amethystina LaAM-08-1</name>
    <dbReference type="NCBI Taxonomy" id="1095629"/>
    <lineage>
        <taxon>Eukaryota</taxon>
        <taxon>Fungi</taxon>
        <taxon>Dikarya</taxon>
        <taxon>Basidiomycota</taxon>
        <taxon>Agaricomycotina</taxon>
        <taxon>Agaricomycetes</taxon>
        <taxon>Agaricomycetidae</taxon>
        <taxon>Agaricales</taxon>
        <taxon>Agaricineae</taxon>
        <taxon>Hydnangiaceae</taxon>
        <taxon>Laccaria</taxon>
    </lineage>
</organism>
<evidence type="ECO:0000256" key="1">
    <source>
        <dbReference type="SAM" id="MobiDB-lite"/>
    </source>
</evidence>
<dbReference type="PANTHER" id="PTHR12775">
    <property type="entry name" value="PROTEIN C20ORF43 HOMOLOG"/>
    <property type="match status" value="1"/>
</dbReference>
<dbReference type="Proteomes" id="UP000054477">
    <property type="component" value="Unassembled WGS sequence"/>
</dbReference>
<evidence type="ECO:0000313" key="3">
    <source>
        <dbReference type="Proteomes" id="UP000054477"/>
    </source>
</evidence>
<feature type="compositionally biased region" description="Polar residues" evidence="1">
    <location>
        <begin position="108"/>
        <end position="136"/>
    </location>
</feature>
<dbReference type="AlphaFoldDB" id="A0A0C9WTL6"/>
<dbReference type="GO" id="GO:0005634">
    <property type="term" value="C:nucleus"/>
    <property type="evidence" value="ECO:0007669"/>
    <property type="project" value="TreeGrafter"/>
</dbReference>
<feature type="compositionally biased region" description="Polar residues" evidence="1">
    <location>
        <begin position="87"/>
        <end position="97"/>
    </location>
</feature>